<protein>
    <submittedName>
        <fullName evidence="2">Unannotated protein</fullName>
    </submittedName>
</protein>
<organism evidence="2">
    <name type="scientific">freshwater metagenome</name>
    <dbReference type="NCBI Taxonomy" id="449393"/>
    <lineage>
        <taxon>unclassified sequences</taxon>
        <taxon>metagenomes</taxon>
        <taxon>ecological metagenomes</taxon>
    </lineage>
</organism>
<evidence type="ECO:0000313" key="2">
    <source>
        <dbReference type="EMBL" id="CAB4924157.1"/>
    </source>
</evidence>
<dbReference type="InterPro" id="IPR021443">
    <property type="entry name" value="DUF3093"/>
</dbReference>
<name>A0A6J7I0G2_9ZZZZ</name>
<evidence type="ECO:0000256" key="1">
    <source>
        <dbReference type="SAM" id="Phobius"/>
    </source>
</evidence>
<feature type="transmembrane region" description="Helical" evidence="1">
    <location>
        <begin position="12"/>
        <end position="31"/>
    </location>
</feature>
<gene>
    <name evidence="2" type="ORF">UFOPK3662_00805</name>
</gene>
<accession>A0A6J7I0G2</accession>
<keyword evidence="1" id="KW-0812">Transmembrane</keyword>
<keyword evidence="1" id="KW-0472">Membrane</keyword>
<reference evidence="2" key="1">
    <citation type="submission" date="2020-05" db="EMBL/GenBank/DDBJ databases">
        <authorList>
            <person name="Chiriac C."/>
            <person name="Salcher M."/>
            <person name="Ghai R."/>
            <person name="Kavagutti S V."/>
        </authorList>
    </citation>
    <scope>NUCLEOTIDE SEQUENCE</scope>
</reference>
<proteinExistence type="predicted"/>
<dbReference type="EMBL" id="CAFBMW010000005">
    <property type="protein sequence ID" value="CAB4924157.1"/>
    <property type="molecule type" value="Genomic_DNA"/>
</dbReference>
<feature type="transmembrane region" description="Helical" evidence="1">
    <location>
        <begin position="37"/>
        <end position="53"/>
    </location>
</feature>
<dbReference type="Pfam" id="PF11292">
    <property type="entry name" value="DUF3093"/>
    <property type="match status" value="1"/>
</dbReference>
<sequence length="150" mass="16781">MSTYRERLRVPIRWWFQWTLMVSSFWLAMIVAVPEPLAWTVSAMLLLVMAVLLRSYGAPVITVTDDWLSAGRAKIERRHLGSVVALDAQAMRLQAGRDAEGRAHLLLRPYISTGVRVGIDDPGDPTPYWLISSRHAASLAEALERGGPRT</sequence>
<keyword evidence="1" id="KW-1133">Transmembrane helix</keyword>
<dbReference type="AlphaFoldDB" id="A0A6J7I0G2"/>